<evidence type="ECO:0000313" key="5">
    <source>
        <dbReference type="EMBL" id="MEA5518875.1"/>
    </source>
</evidence>
<dbReference type="InterPro" id="IPR027417">
    <property type="entry name" value="P-loop_NTPase"/>
</dbReference>
<feature type="repeat" description="WD" evidence="3">
    <location>
        <begin position="955"/>
        <end position="989"/>
    </location>
</feature>
<feature type="repeat" description="WD" evidence="3">
    <location>
        <begin position="873"/>
        <end position="907"/>
    </location>
</feature>
<feature type="repeat" description="WD" evidence="3">
    <location>
        <begin position="792"/>
        <end position="824"/>
    </location>
</feature>
<proteinExistence type="predicted"/>
<feature type="repeat" description="WD" evidence="3">
    <location>
        <begin position="832"/>
        <end position="863"/>
    </location>
</feature>
<dbReference type="PANTHER" id="PTHR19879:SF9">
    <property type="entry name" value="TRANSCRIPTION INITIATION FACTOR TFIID SUBUNIT 5"/>
    <property type="match status" value="1"/>
</dbReference>
<dbReference type="Gene3D" id="2.130.10.10">
    <property type="entry name" value="YVTN repeat-like/Quinoprotein amine dehydrogenase"/>
    <property type="match status" value="5"/>
</dbReference>
<dbReference type="PANTHER" id="PTHR19879">
    <property type="entry name" value="TRANSCRIPTION INITIATION FACTOR TFIID"/>
    <property type="match status" value="1"/>
</dbReference>
<dbReference type="Proteomes" id="UP001301728">
    <property type="component" value="Unassembled WGS sequence"/>
</dbReference>
<dbReference type="PROSITE" id="PS00678">
    <property type="entry name" value="WD_REPEATS_1"/>
    <property type="match status" value="2"/>
</dbReference>
<accession>A0ABU5TVE6</accession>
<keyword evidence="1 3" id="KW-0853">WD repeat</keyword>
<dbReference type="RefSeq" id="WP_323275754.1">
    <property type="nucleotide sequence ID" value="NZ_JAYGHT010000017.1"/>
</dbReference>
<dbReference type="InterPro" id="IPR019775">
    <property type="entry name" value="WD40_repeat_CS"/>
</dbReference>
<evidence type="ECO:0000313" key="6">
    <source>
        <dbReference type="Proteomes" id="UP001301728"/>
    </source>
</evidence>
<evidence type="ECO:0000256" key="1">
    <source>
        <dbReference type="ARBA" id="ARBA00022574"/>
    </source>
</evidence>
<feature type="repeat" description="WD" evidence="3">
    <location>
        <begin position="1120"/>
        <end position="1152"/>
    </location>
</feature>
<evidence type="ECO:0000259" key="4">
    <source>
        <dbReference type="Pfam" id="PF20703"/>
    </source>
</evidence>
<name>A0ABU5TVE6_9CYAN</name>
<dbReference type="PROSITE" id="PS50082">
    <property type="entry name" value="WD_REPEATS_2"/>
    <property type="match status" value="13"/>
</dbReference>
<keyword evidence="2" id="KW-0677">Repeat</keyword>
<protein>
    <submittedName>
        <fullName evidence="5">WD40 repeat domain-containing protein</fullName>
    </submittedName>
</protein>
<comment type="caution">
    <text evidence="5">The sequence shown here is derived from an EMBL/GenBank/DDBJ whole genome shotgun (WGS) entry which is preliminary data.</text>
</comment>
<feature type="repeat" description="WD" evidence="3">
    <location>
        <begin position="630"/>
        <end position="661"/>
    </location>
</feature>
<organism evidence="5 6">
    <name type="scientific">Limnoraphis robusta CCNP1315</name>
    <dbReference type="NCBI Taxonomy" id="3110306"/>
    <lineage>
        <taxon>Bacteria</taxon>
        <taxon>Bacillati</taxon>
        <taxon>Cyanobacteriota</taxon>
        <taxon>Cyanophyceae</taxon>
        <taxon>Oscillatoriophycideae</taxon>
        <taxon>Oscillatoriales</taxon>
        <taxon>Sirenicapillariaceae</taxon>
        <taxon>Limnoraphis</taxon>
    </lineage>
</organism>
<dbReference type="CDD" id="cd00200">
    <property type="entry name" value="WD40"/>
    <property type="match status" value="3"/>
</dbReference>
<feature type="repeat" description="WD" evidence="3">
    <location>
        <begin position="1037"/>
        <end position="1078"/>
    </location>
</feature>
<dbReference type="InterPro" id="IPR020472">
    <property type="entry name" value="WD40_PAC1"/>
</dbReference>
<feature type="domain" description="Novel STAND NTPase 1" evidence="4">
    <location>
        <begin position="87"/>
        <end position="484"/>
    </location>
</feature>
<evidence type="ECO:0000256" key="2">
    <source>
        <dbReference type="ARBA" id="ARBA00022737"/>
    </source>
</evidence>
<dbReference type="PROSITE" id="PS50294">
    <property type="entry name" value="WD_REPEATS_REGION"/>
    <property type="match status" value="13"/>
</dbReference>
<feature type="repeat" description="WD" evidence="3">
    <location>
        <begin position="1161"/>
        <end position="1195"/>
    </location>
</feature>
<dbReference type="EMBL" id="JAYGHT010000017">
    <property type="protein sequence ID" value="MEA5518875.1"/>
    <property type="molecule type" value="Genomic_DNA"/>
</dbReference>
<dbReference type="InterPro" id="IPR036322">
    <property type="entry name" value="WD40_repeat_dom_sf"/>
</dbReference>
<dbReference type="InterPro" id="IPR049052">
    <property type="entry name" value="nSTAND1"/>
</dbReference>
<dbReference type="Pfam" id="PF00400">
    <property type="entry name" value="WD40"/>
    <property type="match status" value="14"/>
</dbReference>
<keyword evidence="6" id="KW-1185">Reference proteome</keyword>
<gene>
    <name evidence="5" type="ORF">VB854_07935</name>
</gene>
<feature type="repeat" description="WD" evidence="3">
    <location>
        <begin position="996"/>
        <end position="1037"/>
    </location>
</feature>
<evidence type="ECO:0000256" key="3">
    <source>
        <dbReference type="PROSITE-ProRule" id="PRU00221"/>
    </source>
</evidence>
<dbReference type="InterPro" id="IPR001680">
    <property type="entry name" value="WD40_rpt"/>
</dbReference>
<feature type="repeat" description="WD" evidence="3">
    <location>
        <begin position="750"/>
        <end position="791"/>
    </location>
</feature>
<feature type="repeat" description="WD" evidence="3">
    <location>
        <begin position="914"/>
        <end position="946"/>
    </location>
</feature>
<feature type="repeat" description="WD" evidence="3">
    <location>
        <begin position="671"/>
        <end position="703"/>
    </location>
</feature>
<dbReference type="Gene3D" id="3.40.50.300">
    <property type="entry name" value="P-loop containing nucleotide triphosphate hydrolases"/>
    <property type="match status" value="1"/>
</dbReference>
<dbReference type="Pfam" id="PF20703">
    <property type="entry name" value="nSTAND1"/>
    <property type="match status" value="1"/>
</dbReference>
<feature type="repeat" description="WD" evidence="3">
    <location>
        <begin position="712"/>
        <end position="752"/>
    </location>
</feature>
<dbReference type="PRINTS" id="PR00320">
    <property type="entry name" value="GPROTEINBRPT"/>
</dbReference>
<dbReference type="SUPFAM" id="SSF52540">
    <property type="entry name" value="P-loop containing nucleoside triphosphate hydrolases"/>
    <property type="match status" value="1"/>
</dbReference>
<sequence length="1226" mass="136688">MPEEQEDQKIIIEGDPSTVLGNPATNNNIYSEDDRSVTINRDANKSIIIPGDRNKATITITNYYYHEEAQIVPVESTDTAEENIPCPYRGLFHFGPNDAEFFFGREVFIQELFTTTQTRNFIPLLGASGSGKSSLVMAGLVPKLQKEGYWKFTHFRPSSDPFHALAESLVPLYEPDKNATEQMRQARQLAEYFIEGSVLLQDVLSQIERNYPNHRILLIADQFEELYTLCAEQKIRYRFLDILLTSFQLSSSQSQSSHVLVATMRADFLGNALSYRRFADVLQNADIKLGPMNREELSQVIVKPAGKLGVTFEAGLRERILDDVEDEPGNLPLLEFALTELWKRRKGKQLTHAAYEEIGQVQGALARHADENYSKLSAAQKEQVRRIFIQLVRPGEGTEDTRRLATKVELTDASWSLVKQLADARLVVTSRNAAYQETVEVVHEALIRNWSELRQWMDTDRSFRTWQERLRAAMYQWEQTQRDEGGLLRGAALAEAEENLKQRRDDVSSGEQEFIEVSLALRDRLLRKEEKRRKRQIMVTSITSVVFAGLAIFSGSQWRQAEMGQIQALNQSSKANFTVNRNSFDALIDVLKAGKSLQQLPWGSTDEELQASVLTTLAQSVNWVREQNRLQGHQDVVQSISFSPDGRRIATASFDNTVKLWRRDGSLFNTLSEHKDAVMSVRFSPDGKMIASGSFDGTVRLWDGNGNFIKVIHAHDMGVWSVSFSPDGRIATASRDKTVKLWRLNDGLLLHTLKTSARQVSFSPKGDRIITVSYDKTVKLWSQDGKTLLKTLNKHSDKVVSVDFSSDGQFFATGSLDGTVNLWSREGELQQTLKHPKQVWSVSISRDGQTIASGSDDGTVSLWARDGRLLDTWRGHEGAIPSVTFSPDGKILATAGNDGITKLWQVNRSWLTVLVGHQDNVLGAKFSPDGKRIASASDDGTVRIWSREGQLLSTVKDHKSKVNAVSFNPNGNIIASGGDDNTIKLWDVNGQLQKTLEGHKDRVISVIFSNDGKMIASASEDGTAKLWSVDGKELITLKGHKNRVLSVAFSPDGKTIATAGDDKTVKLWSRSTGKKLSEWNTDGNEIWSVGFNPKDGQTLITASDETIKLWRRDGILITTLSGHTGAVLDASFSSDGKTIASASSDGTIKLWQGDGTLITTLSGHTGAVHSVSFSPDSKWLVSSGADKLVFLWDVSDLSFKRLLEKSCSHIRDYLETQSKSSKKLCN</sequence>
<dbReference type="InterPro" id="IPR015943">
    <property type="entry name" value="WD40/YVTN_repeat-like_dom_sf"/>
</dbReference>
<dbReference type="SUPFAM" id="SSF50978">
    <property type="entry name" value="WD40 repeat-like"/>
    <property type="match status" value="2"/>
</dbReference>
<dbReference type="SMART" id="SM00320">
    <property type="entry name" value="WD40"/>
    <property type="match status" value="14"/>
</dbReference>
<reference evidence="5 6" key="1">
    <citation type="submission" date="2023-12" db="EMBL/GenBank/DDBJ databases">
        <title>Baltic Sea Cyanobacteria.</title>
        <authorList>
            <person name="Delbaje E."/>
            <person name="Fewer D.P."/>
            <person name="Shishido T.K."/>
        </authorList>
    </citation>
    <scope>NUCLEOTIDE SEQUENCE [LARGE SCALE GENOMIC DNA]</scope>
    <source>
        <strain evidence="5 6">CCNP 1315</strain>
    </source>
</reference>